<dbReference type="PANTHER" id="PTHR43393:SF3">
    <property type="entry name" value="LYSINE DECARBOXYLASE-LIKE PROTEIN"/>
    <property type="match status" value="1"/>
</dbReference>
<dbReference type="InterPro" id="IPR041164">
    <property type="entry name" value="LDcluster4"/>
</dbReference>
<proteinExistence type="predicted"/>
<dbReference type="PANTHER" id="PTHR43393">
    <property type="entry name" value="CYTOKININ RIBOSIDE 5'-MONOPHOSPHATE PHOSPHORIBOHYDROLASE"/>
    <property type="match status" value="1"/>
</dbReference>
<dbReference type="NCBIfam" id="TIGR00725">
    <property type="entry name" value="TIGR00725 family protein"/>
    <property type="match status" value="1"/>
</dbReference>
<dbReference type="Proteomes" id="UP000461162">
    <property type="component" value="Unassembled WGS sequence"/>
</dbReference>
<reference evidence="1 2" key="1">
    <citation type="submission" date="2019-11" db="EMBL/GenBank/DDBJ databases">
        <title>Pseudodesulfovibrio alkaliphilus, sp. nov., an alkaliphilic sulfate-reducing bacteria from mud volcano of Taman peninsula, Russia.</title>
        <authorList>
            <person name="Frolova A."/>
            <person name="Merkel A.Y."/>
            <person name="Slobodkin A.I."/>
        </authorList>
    </citation>
    <scope>NUCLEOTIDE SEQUENCE [LARGE SCALE GENOMIC DNA]</scope>
    <source>
        <strain evidence="1 2">F-1</strain>
    </source>
</reference>
<dbReference type="SUPFAM" id="SSF102405">
    <property type="entry name" value="MCP/YpsA-like"/>
    <property type="match status" value="1"/>
</dbReference>
<evidence type="ECO:0000313" key="1">
    <source>
        <dbReference type="EMBL" id="MUM78261.1"/>
    </source>
</evidence>
<name>A0A7K1KQY2_9BACT</name>
<protein>
    <submittedName>
        <fullName evidence="1">TIGR00725 family protein</fullName>
    </submittedName>
</protein>
<dbReference type="AlphaFoldDB" id="A0A7K1KQY2"/>
<comment type="caution">
    <text evidence="1">The sequence shown here is derived from an EMBL/GenBank/DDBJ whole genome shotgun (WGS) entry which is preliminary data.</text>
</comment>
<organism evidence="1 2">
    <name type="scientific">Pseudodesulfovibrio alkaliphilus</name>
    <dbReference type="NCBI Taxonomy" id="2661613"/>
    <lineage>
        <taxon>Bacteria</taxon>
        <taxon>Pseudomonadati</taxon>
        <taxon>Thermodesulfobacteriota</taxon>
        <taxon>Desulfovibrionia</taxon>
        <taxon>Desulfovibrionales</taxon>
        <taxon>Desulfovibrionaceae</taxon>
    </lineage>
</organism>
<dbReference type="EMBL" id="WODC01000007">
    <property type="protein sequence ID" value="MUM78261.1"/>
    <property type="molecule type" value="Genomic_DNA"/>
</dbReference>
<dbReference type="RefSeq" id="WP_155934878.1">
    <property type="nucleotide sequence ID" value="NZ_WODC01000007.1"/>
</dbReference>
<sequence length="158" mass="15977">MSMRQVSVVGSGRCGQDRECRELYAAAVELGGLLAGAGYVVVCGGLAGVMEGVCRGAREAGGRTIGILPSDDRSTANPWVEIPIVTGIGQMRNMLVIANGDVVVALGGGFGTLSEVALARKAGKPVVAIGAMAEVEGVLRAGDPAHAVAVVRSLFEGK</sequence>
<dbReference type="InterPro" id="IPR005268">
    <property type="entry name" value="CHP00725"/>
</dbReference>
<dbReference type="InterPro" id="IPR052341">
    <property type="entry name" value="LOG_family_nucleotidases"/>
</dbReference>
<gene>
    <name evidence="1" type="ORF">GKC30_11495</name>
</gene>
<evidence type="ECO:0000313" key="2">
    <source>
        <dbReference type="Proteomes" id="UP000461162"/>
    </source>
</evidence>
<dbReference type="Gene3D" id="3.40.50.450">
    <property type="match status" value="1"/>
</dbReference>
<keyword evidence="2" id="KW-1185">Reference proteome</keyword>
<accession>A0A7K1KQY2</accession>
<dbReference type="GO" id="GO:0005829">
    <property type="term" value="C:cytosol"/>
    <property type="evidence" value="ECO:0007669"/>
    <property type="project" value="TreeGrafter"/>
</dbReference>
<dbReference type="Pfam" id="PF18306">
    <property type="entry name" value="LDcluster4"/>
    <property type="match status" value="1"/>
</dbReference>